<dbReference type="HOGENOM" id="CLU_2225149_0_0_1"/>
<sequence length="106" mass="12135">MIHHTTTLPPETWLLVIETLFHSLLPSVPVISASSSENRIARSPLAIRNLCLVSRFFLQLADPFRFQEIHMARYLERSARLRRVHRDAAVDPKSDPRVKGPSHSPM</sequence>
<reference evidence="3" key="2">
    <citation type="submission" date="2015-01" db="EMBL/GenBank/DDBJ databases">
        <title>Evolutionary Origins and Diversification of the Mycorrhizal Mutualists.</title>
        <authorList>
            <consortium name="DOE Joint Genome Institute"/>
            <consortium name="Mycorrhizal Genomics Consortium"/>
            <person name="Kohler A."/>
            <person name="Kuo A."/>
            <person name="Nagy L.G."/>
            <person name="Floudas D."/>
            <person name="Copeland A."/>
            <person name="Barry K.W."/>
            <person name="Cichocki N."/>
            <person name="Veneault-Fourrey C."/>
            <person name="LaButti K."/>
            <person name="Lindquist E.A."/>
            <person name="Lipzen A."/>
            <person name="Lundell T."/>
            <person name="Morin E."/>
            <person name="Murat C."/>
            <person name="Riley R."/>
            <person name="Ohm R."/>
            <person name="Sun H."/>
            <person name="Tunlid A."/>
            <person name="Henrissat B."/>
            <person name="Grigoriev I.V."/>
            <person name="Hibbett D.S."/>
            <person name="Martin F."/>
        </authorList>
    </citation>
    <scope>NUCLEOTIDE SEQUENCE [LARGE SCALE GENOMIC DNA]</scope>
    <source>
        <strain evidence="3">MUT 4182</strain>
    </source>
</reference>
<feature type="region of interest" description="Disordered" evidence="1">
    <location>
        <begin position="86"/>
        <end position="106"/>
    </location>
</feature>
<name>A0A0C3MHU5_9AGAM</name>
<accession>A0A0C3MHU5</accession>
<organism evidence="2 3">
    <name type="scientific">Tulasnella calospora MUT 4182</name>
    <dbReference type="NCBI Taxonomy" id="1051891"/>
    <lineage>
        <taxon>Eukaryota</taxon>
        <taxon>Fungi</taxon>
        <taxon>Dikarya</taxon>
        <taxon>Basidiomycota</taxon>
        <taxon>Agaricomycotina</taxon>
        <taxon>Agaricomycetes</taxon>
        <taxon>Cantharellales</taxon>
        <taxon>Tulasnellaceae</taxon>
        <taxon>Tulasnella</taxon>
    </lineage>
</organism>
<keyword evidence="3" id="KW-1185">Reference proteome</keyword>
<dbReference type="AlphaFoldDB" id="A0A0C3MHU5"/>
<dbReference type="OrthoDB" id="5210863at2759"/>
<protein>
    <submittedName>
        <fullName evidence="2">Uncharacterized protein</fullName>
    </submittedName>
</protein>
<evidence type="ECO:0000313" key="2">
    <source>
        <dbReference type="EMBL" id="KIO33242.1"/>
    </source>
</evidence>
<proteinExistence type="predicted"/>
<dbReference type="Proteomes" id="UP000054248">
    <property type="component" value="Unassembled WGS sequence"/>
</dbReference>
<feature type="compositionally biased region" description="Basic and acidic residues" evidence="1">
    <location>
        <begin position="86"/>
        <end position="98"/>
    </location>
</feature>
<evidence type="ECO:0000256" key="1">
    <source>
        <dbReference type="SAM" id="MobiDB-lite"/>
    </source>
</evidence>
<evidence type="ECO:0000313" key="3">
    <source>
        <dbReference type="Proteomes" id="UP000054248"/>
    </source>
</evidence>
<dbReference type="EMBL" id="KN822949">
    <property type="protein sequence ID" value="KIO33242.1"/>
    <property type="molecule type" value="Genomic_DNA"/>
</dbReference>
<reference evidence="2 3" key="1">
    <citation type="submission" date="2014-04" db="EMBL/GenBank/DDBJ databases">
        <authorList>
            <consortium name="DOE Joint Genome Institute"/>
            <person name="Kuo A."/>
            <person name="Girlanda M."/>
            <person name="Perotto S."/>
            <person name="Kohler A."/>
            <person name="Nagy L.G."/>
            <person name="Floudas D."/>
            <person name="Copeland A."/>
            <person name="Barry K.W."/>
            <person name="Cichocki N."/>
            <person name="Veneault-Fourrey C."/>
            <person name="LaButti K."/>
            <person name="Lindquist E.A."/>
            <person name="Lipzen A."/>
            <person name="Lundell T."/>
            <person name="Morin E."/>
            <person name="Murat C."/>
            <person name="Sun H."/>
            <person name="Tunlid A."/>
            <person name="Henrissat B."/>
            <person name="Grigoriev I.V."/>
            <person name="Hibbett D.S."/>
            <person name="Martin F."/>
            <person name="Nordberg H.P."/>
            <person name="Cantor M.N."/>
            <person name="Hua S.X."/>
        </authorList>
    </citation>
    <scope>NUCLEOTIDE SEQUENCE [LARGE SCALE GENOMIC DNA]</scope>
    <source>
        <strain evidence="2 3">MUT 4182</strain>
    </source>
</reference>
<gene>
    <name evidence="2" type="ORF">M407DRAFT_198489</name>
</gene>